<feature type="chain" id="PRO_5047000648" evidence="1">
    <location>
        <begin position="21"/>
        <end position="595"/>
    </location>
</feature>
<dbReference type="PANTHER" id="PTHR46825">
    <property type="entry name" value="D-ALANYL-D-ALANINE-CARBOXYPEPTIDASE/ENDOPEPTIDASE AMPH"/>
    <property type="match status" value="1"/>
</dbReference>
<accession>A0ABM0GLX3</accession>
<evidence type="ECO:0000259" key="2">
    <source>
        <dbReference type="Pfam" id="PF00144"/>
    </source>
</evidence>
<dbReference type="RefSeq" id="XP_002732828.1">
    <property type="nucleotide sequence ID" value="XM_002732782.1"/>
</dbReference>
<gene>
    <name evidence="4" type="primary">LOC100372963</name>
</gene>
<evidence type="ECO:0000313" key="4">
    <source>
        <dbReference type="RefSeq" id="XP_002732828.1"/>
    </source>
</evidence>
<keyword evidence="1" id="KW-0732">Signal</keyword>
<dbReference type="SUPFAM" id="SSF56601">
    <property type="entry name" value="beta-lactamase/transpeptidase-like"/>
    <property type="match status" value="1"/>
</dbReference>
<feature type="domain" description="Beta-lactamase-related" evidence="2">
    <location>
        <begin position="40"/>
        <end position="378"/>
    </location>
</feature>
<feature type="signal peptide" evidence="1">
    <location>
        <begin position="1"/>
        <end position="20"/>
    </location>
</feature>
<evidence type="ECO:0000313" key="3">
    <source>
        <dbReference type="Proteomes" id="UP000694865"/>
    </source>
</evidence>
<dbReference type="GeneID" id="100372963"/>
<dbReference type="PANTHER" id="PTHR46825:SF15">
    <property type="entry name" value="BETA-LACTAMASE-RELATED DOMAIN-CONTAINING PROTEIN"/>
    <property type="match status" value="1"/>
</dbReference>
<sequence>MEVVIRVWWFIFVMTQSASCDIENHFIREYSPQLGQFIDDVIQCKNIPGLSLAIVQDGQVVMSAGYGKRDLEHQLPVDENTVFPIGSLSKVFTAVTLANILVDLTDLEWDTPLHNRLGDSFQLPGNFRTDEVCLRDLMAHKVGLEESFLLLVMDTNMTKQEYVRRLQYFDEQYPFRSRFHYSNAMYTLAGHVAEIVTGDSYENLVRDKTLRPCSMKNSGFAAEISEDTNNFAVSYLWNSTSGKYISLPKDLFRIVGLHSPAGGLVSNAVDMAQFMLRFLNTTMDSNAKEAYKEIVSPQFALNGYSKQTRKFFPVADVETDYAMGLKNGIYRGYSRLSHSGWFAGFNSLLWFYPHKSTGIFTAINGPYTSEADGALKRIHAYATDLLMGEEPWMNSSTACSYPLPWRPTPVKSTDTKQEFVIDTEDDEKMYLLDYVGSYLHPGFGHLSIYMGEDLSLRFTYGNFGRGTLSVTPLRDVFEITIESPIWYLSAGVKIVFLRANTAEVEKVQFPVEDACGFKQYYYKTCFRREHKSILTTRGYDQRHLPAYEKKVIGPGAALNAILNLGTRSVTMRPNNHYAKNGDQLWTLSLITILCT</sequence>
<dbReference type="Gene3D" id="3.40.710.10">
    <property type="entry name" value="DD-peptidase/beta-lactamase superfamily"/>
    <property type="match status" value="1"/>
</dbReference>
<dbReference type="InterPro" id="IPR050491">
    <property type="entry name" value="AmpC-like"/>
</dbReference>
<reference evidence="4" key="1">
    <citation type="submission" date="2025-08" db="UniProtKB">
        <authorList>
            <consortium name="RefSeq"/>
        </authorList>
    </citation>
    <scope>IDENTIFICATION</scope>
    <source>
        <tissue evidence="4">Testes</tissue>
    </source>
</reference>
<name>A0ABM0GLX3_SACKO</name>
<keyword evidence="3" id="KW-1185">Reference proteome</keyword>
<organism evidence="3 4">
    <name type="scientific">Saccoglossus kowalevskii</name>
    <name type="common">Acorn worm</name>
    <dbReference type="NCBI Taxonomy" id="10224"/>
    <lineage>
        <taxon>Eukaryota</taxon>
        <taxon>Metazoa</taxon>
        <taxon>Hemichordata</taxon>
        <taxon>Enteropneusta</taxon>
        <taxon>Harrimaniidae</taxon>
        <taxon>Saccoglossus</taxon>
    </lineage>
</organism>
<dbReference type="InterPro" id="IPR001466">
    <property type="entry name" value="Beta-lactam-related"/>
</dbReference>
<dbReference type="InterPro" id="IPR012338">
    <property type="entry name" value="Beta-lactam/transpept-like"/>
</dbReference>
<evidence type="ECO:0000256" key="1">
    <source>
        <dbReference type="SAM" id="SignalP"/>
    </source>
</evidence>
<proteinExistence type="predicted"/>
<dbReference type="Pfam" id="PF00144">
    <property type="entry name" value="Beta-lactamase"/>
    <property type="match status" value="1"/>
</dbReference>
<dbReference type="Proteomes" id="UP000694865">
    <property type="component" value="Unplaced"/>
</dbReference>
<protein>
    <submittedName>
        <fullName evidence="4">Uncharacterized protein LOC100372963</fullName>
    </submittedName>
</protein>